<dbReference type="Proteomes" id="UP000612282">
    <property type="component" value="Unassembled WGS sequence"/>
</dbReference>
<evidence type="ECO:0000313" key="2">
    <source>
        <dbReference type="Proteomes" id="UP000612282"/>
    </source>
</evidence>
<evidence type="ECO:0000313" key="1">
    <source>
        <dbReference type="EMBL" id="GID58353.1"/>
    </source>
</evidence>
<name>A0ABQ3XIN3_9ACTN</name>
<reference evidence="1 2" key="1">
    <citation type="submission" date="2021-01" db="EMBL/GenBank/DDBJ databases">
        <title>Whole genome shotgun sequence of Actinoplanes couchii NBRC 106145.</title>
        <authorList>
            <person name="Komaki H."/>
            <person name="Tamura T."/>
        </authorList>
    </citation>
    <scope>NUCLEOTIDE SEQUENCE [LARGE SCALE GENOMIC DNA]</scope>
    <source>
        <strain evidence="1 2">NBRC 106145</strain>
    </source>
</reference>
<gene>
    <name evidence="1" type="ORF">Aco03nite_067570</name>
</gene>
<comment type="caution">
    <text evidence="1">The sequence shown here is derived from an EMBL/GenBank/DDBJ whole genome shotgun (WGS) entry which is preliminary data.</text>
</comment>
<protein>
    <submittedName>
        <fullName evidence="1">Uncharacterized protein</fullName>
    </submittedName>
</protein>
<proteinExistence type="predicted"/>
<accession>A0ABQ3XIN3</accession>
<dbReference type="EMBL" id="BOMG01000084">
    <property type="protein sequence ID" value="GID58353.1"/>
    <property type="molecule type" value="Genomic_DNA"/>
</dbReference>
<organism evidence="1 2">
    <name type="scientific">Actinoplanes couchii</name>
    <dbReference type="NCBI Taxonomy" id="403638"/>
    <lineage>
        <taxon>Bacteria</taxon>
        <taxon>Bacillati</taxon>
        <taxon>Actinomycetota</taxon>
        <taxon>Actinomycetes</taxon>
        <taxon>Micromonosporales</taxon>
        <taxon>Micromonosporaceae</taxon>
        <taxon>Actinoplanes</taxon>
    </lineage>
</organism>
<keyword evidence="2" id="KW-1185">Reference proteome</keyword>
<sequence>MSRAKWKLVTENGSPQIDEWGATETERFSGQTIPLLALLAEDPRNGFSRLAPGVYEGPKAP</sequence>